<evidence type="ECO:0000256" key="5">
    <source>
        <dbReference type="ARBA" id="ARBA00022679"/>
    </source>
</evidence>
<dbReference type="OrthoDB" id="1631068at2759"/>
<dbReference type="SMART" id="SM00108">
    <property type="entry name" value="B_lectin"/>
    <property type="match status" value="1"/>
</dbReference>
<keyword evidence="16" id="KW-0812">Transmembrane</keyword>
<dbReference type="InterPro" id="IPR000719">
    <property type="entry name" value="Prot_kinase_dom"/>
</dbReference>
<dbReference type="Gene3D" id="2.90.10.10">
    <property type="entry name" value="Bulb-type lectin domain"/>
    <property type="match status" value="1"/>
</dbReference>
<dbReference type="SMART" id="SM00220">
    <property type="entry name" value="S_TKc"/>
    <property type="match status" value="1"/>
</dbReference>
<keyword evidence="7 14" id="KW-0547">Nucleotide-binding</keyword>
<feature type="domain" description="Apple" evidence="20">
    <location>
        <begin position="306"/>
        <end position="388"/>
    </location>
</feature>
<dbReference type="AlphaFoldDB" id="A0A0K9PLW0"/>
<protein>
    <recommendedName>
        <fullName evidence="14">Receptor-like serine/threonine-protein kinase</fullName>
        <ecNumber evidence="14">2.7.11.1</ecNumber>
    </recommendedName>
</protein>
<dbReference type="GO" id="GO:0005524">
    <property type="term" value="F:ATP binding"/>
    <property type="evidence" value="ECO:0007669"/>
    <property type="project" value="UniProtKB-UniRule"/>
</dbReference>
<comment type="catalytic activity">
    <reaction evidence="12 14">
        <text>L-threonyl-[protein] + ATP = O-phospho-L-threonyl-[protein] + ADP + H(+)</text>
        <dbReference type="Rhea" id="RHEA:46608"/>
        <dbReference type="Rhea" id="RHEA-COMP:11060"/>
        <dbReference type="Rhea" id="RHEA-COMP:11605"/>
        <dbReference type="ChEBI" id="CHEBI:15378"/>
        <dbReference type="ChEBI" id="CHEBI:30013"/>
        <dbReference type="ChEBI" id="CHEBI:30616"/>
        <dbReference type="ChEBI" id="CHEBI:61977"/>
        <dbReference type="ChEBI" id="CHEBI:456216"/>
        <dbReference type="EC" id="2.7.11.1"/>
    </reaction>
</comment>
<evidence type="ECO:0000256" key="10">
    <source>
        <dbReference type="ARBA" id="ARBA00023157"/>
    </source>
</evidence>
<dbReference type="CDD" id="cd14066">
    <property type="entry name" value="STKc_IRAK"/>
    <property type="match status" value="1"/>
</dbReference>
<dbReference type="PROSITE" id="PS00108">
    <property type="entry name" value="PROTEIN_KINASE_ST"/>
    <property type="match status" value="1"/>
</dbReference>
<evidence type="ECO:0000259" key="18">
    <source>
        <dbReference type="PROSITE" id="PS50011"/>
    </source>
</evidence>
<dbReference type="Pfam" id="PF07714">
    <property type="entry name" value="PK_Tyr_Ser-Thr"/>
    <property type="match status" value="1"/>
</dbReference>
<dbReference type="PROSITE" id="PS50948">
    <property type="entry name" value="PAN"/>
    <property type="match status" value="1"/>
</dbReference>
<comment type="caution">
    <text evidence="21">The sequence shown here is derived from an EMBL/GenBank/DDBJ whole genome shotgun (WGS) entry which is preliminary data.</text>
</comment>
<dbReference type="GO" id="GO:0005886">
    <property type="term" value="C:plasma membrane"/>
    <property type="evidence" value="ECO:0000318"/>
    <property type="project" value="GO_Central"/>
</dbReference>
<keyword evidence="21" id="KW-0675">Receptor</keyword>
<dbReference type="InterPro" id="IPR017441">
    <property type="entry name" value="Protein_kinase_ATP_BS"/>
</dbReference>
<dbReference type="SUPFAM" id="SSF51110">
    <property type="entry name" value="alpha-D-mannose-specific plant lectins"/>
    <property type="match status" value="1"/>
</dbReference>
<dbReference type="Gene3D" id="1.10.510.10">
    <property type="entry name" value="Transferase(Phosphotransferase) domain 1"/>
    <property type="match status" value="1"/>
</dbReference>
<evidence type="ECO:0000256" key="13">
    <source>
        <dbReference type="ARBA" id="ARBA00048679"/>
    </source>
</evidence>
<dbReference type="PROSITE" id="PS50011">
    <property type="entry name" value="PROTEIN_KINASE_DOM"/>
    <property type="match status" value="1"/>
</dbReference>
<dbReference type="InterPro" id="IPR024171">
    <property type="entry name" value="SRK-like_kinase"/>
</dbReference>
<proteinExistence type="inferred from homology"/>
<dbReference type="InterPro" id="IPR003609">
    <property type="entry name" value="Pan_app"/>
</dbReference>
<evidence type="ECO:0000256" key="11">
    <source>
        <dbReference type="ARBA" id="ARBA00023180"/>
    </source>
</evidence>
<feature type="signal peptide" evidence="17">
    <location>
        <begin position="1"/>
        <end position="22"/>
    </location>
</feature>
<comment type="subcellular location">
    <subcellularLocation>
        <location evidence="1">Cell membrane</location>
        <topology evidence="1">Single-pass type I membrane protein</topology>
    </subcellularLocation>
</comment>
<feature type="domain" description="Bulb-type lectin" evidence="19">
    <location>
        <begin position="24"/>
        <end position="161"/>
    </location>
</feature>
<keyword evidence="8 14" id="KW-0418">Kinase</keyword>
<dbReference type="SUPFAM" id="SSF56112">
    <property type="entry name" value="Protein kinase-like (PK-like)"/>
    <property type="match status" value="1"/>
</dbReference>
<keyword evidence="22" id="KW-1185">Reference proteome</keyword>
<evidence type="ECO:0000256" key="3">
    <source>
        <dbReference type="ARBA" id="ARBA00022527"/>
    </source>
</evidence>
<accession>A0A0K9PLW0</accession>
<evidence type="ECO:0000256" key="2">
    <source>
        <dbReference type="ARBA" id="ARBA00022475"/>
    </source>
</evidence>
<dbReference type="GO" id="GO:0048544">
    <property type="term" value="P:recognition of pollen"/>
    <property type="evidence" value="ECO:0007669"/>
    <property type="project" value="InterPro"/>
</dbReference>
<comment type="similarity">
    <text evidence="14">Belongs to the protein kinase superfamily. Ser/Thr protein kinase family.</text>
</comment>
<keyword evidence="10" id="KW-1015">Disulfide bond</keyword>
<keyword evidence="5 14" id="KW-0808">Transferase</keyword>
<evidence type="ECO:0000259" key="20">
    <source>
        <dbReference type="PROSITE" id="PS50948"/>
    </source>
</evidence>
<evidence type="ECO:0000256" key="16">
    <source>
        <dbReference type="SAM" id="Phobius"/>
    </source>
</evidence>
<evidence type="ECO:0000313" key="22">
    <source>
        <dbReference type="Proteomes" id="UP000036987"/>
    </source>
</evidence>
<keyword evidence="16" id="KW-0472">Membrane</keyword>
<dbReference type="STRING" id="29655.A0A0K9PLW0"/>
<evidence type="ECO:0000256" key="12">
    <source>
        <dbReference type="ARBA" id="ARBA00047899"/>
    </source>
</evidence>
<dbReference type="Gene3D" id="3.30.200.20">
    <property type="entry name" value="Phosphorylase Kinase, domain 1"/>
    <property type="match status" value="1"/>
</dbReference>
<keyword evidence="6 17" id="KW-0732">Signal</keyword>
<dbReference type="InterPro" id="IPR001245">
    <property type="entry name" value="Ser-Thr/Tyr_kinase_cat_dom"/>
</dbReference>
<keyword evidence="3 14" id="KW-0723">Serine/threonine-protein kinase</keyword>
<organism evidence="21 22">
    <name type="scientific">Zostera marina</name>
    <name type="common">Eelgrass</name>
    <dbReference type="NCBI Taxonomy" id="29655"/>
    <lineage>
        <taxon>Eukaryota</taxon>
        <taxon>Viridiplantae</taxon>
        <taxon>Streptophyta</taxon>
        <taxon>Embryophyta</taxon>
        <taxon>Tracheophyta</taxon>
        <taxon>Spermatophyta</taxon>
        <taxon>Magnoliopsida</taxon>
        <taxon>Liliopsida</taxon>
        <taxon>Zosteraceae</taxon>
        <taxon>Zostera</taxon>
    </lineage>
</organism>
<dbReference type="FunFam" id="1.10.510.10:FF:000060">
    <property type="entry name" value="G-type lectin S-receptor-like serine/threonine-protein kinase"/>
    <property type="match status" value="1"/>
</dbReference>
<keyword evidence="9 14" id="KW-0067">ATP-binding</keyword>
<dbReference type="GO" id="GO:0051707">
    <property type="term" value="P:response to other organism"/>
    <property type="evidence" value="ECO:0007669"/>
    <property type="project" value="UniProtKB-ARBA"/>
</dbReference>
<evidence type="ECO:0000256" key="1">
    <source>
        <dbReference type="ARBA" id="ARBA00004251"/>
    </source>
</evidence>
<dbReference type="FunFam" id="3.30.200.20:FF:000195">
    <property type="entry name" value="G-type lectin S-receptor-like serine/threonine-protein kinase"/>
    <property type="match status" value="1"/>
</dbReference>
<comment type="catalytic activity">
    <reaction evidence="13 14">
        <text>L-seryl-[protein] + ATP = O-phospho-L-seryl-[protein] + ADP + H(+)</text>
        <dbReference type="Rhea" id="RHEA:17989"/>
        <dbReference type="Rhea" id="RHEA-COMP:9863"/>
        <dbReference type="Rhea" id="RHEA-COMP:11604"/>
        <dbReference type="ChEBI" id="CHEBI:15378"/>
        <dbReference type="ChEBI" id="CHEBI:29999"/>
        <dbReference type="ChEBI" id="CHEBI:30616"/>
        <dbReference type="ChEBI" id="CHEBI:83421"/>
        <dbReference type="ChEBI" id="CHEBI:456216"/>
        <dbReference type="EC" id="2.7.11.1"/>
    </reaction>
</comment>
<dbReference type="GO" id="GO:0106310">
    <property type="term" value="F:protein serine kinase activity"/>
    <property type="evidence" value="ECO:0007669"/>
    <property type="project" value="RHEA"/>
</dbReference>
<dbReference type="InterPro" id="IPR001480">
    <property type="entry name" value="Bulb-type_lectin_dom"/>
</dbReference>
<dbReference type="PIRSF" id="PIRSF000641">
    <property type="entry name" value="SRK"/>
    <property type="match status" value="1"/>
</dbReference>
<sequence length="778" mass="87503">MRFVAILFALFILSHLFSSAHSLGDSIGENQILKDDDTLVSESGIFVLGFFYGNTTKKTRYLGLWYNFSTDVIVWVANRENPITKSFASLQLKENGNLDILQSQTSEMVNTTGQVDIVWSSDSSNIVGNTKSMNQTVAKLSDSGNLIVTNGGRQIWQSFDYPTDTYLPDNQKFFRFGPWNGAWFNGLNGMISTQRMYRYVDNETTTFYEYDDVAKDTYIRFTIFPNISISRMIWKVKEPYWVSDNGNIEEEDESDCGLYSKCGTNGICKSQVSNQCDCFHGFQPKSSNSRVSEDTLGCQREGKINCSDENVFLEINNLKIPDTTNSTIDKNMSLAECGVACKDNCSCVAYAPLYLIGFSPRGCIMWYGDLIDTISWNQGGQSLYLRSTNSRISNDDSKESNKKTTIIVAVSVGVFIILLSVGISLWIKTRSQRGISTSHNQNLKWKDEVSLFSITVISSATNNFSSDNKIGQGGFGSVYKGTMEDGMDVAVKRLSKCSGEGLDEFMNEVVVIAKLQHKNLVRLLGCCMEGDEKILVFEFMKNNSLDNIIFGENRHMLDWPKRVEIIKGITKGLLYLHQDSRIKVIHRDLKAANILLDDDMNPKITDFGTARLFDAGQMEGNTGRIIGTYGYMSPEYASRGNFSIKSDVFSFGVLLLEIISGKKNRVFYKHDSKFNLLEEAWIQYNDQKTIMLLDKCLISSSSISEVVRFIKIGLLCVQDLAIDRPTMYDVLMFMLINDTAIVQEPKRPIFCNGGKLKSSFGVLNSTFNDVTLTRIEGR</sequence>
<dbReference type="InterPro" id="IPR000858">
    <property type="entry name" value="S_locus_glycoprot_dom"/>
</dbReference>
<dbReference type="CDD" id="cd00028">
    <property type="entry name" value="B_lectin"/>
    <property type="match status" value="1"/>
</dbReference>
<reference evidence="22" key="1">
    <citation type="journal article" date="2016" name="Nature">
        <title>The genome of the seagrass Zostera marina reveals angiosperm adaptation to the sea.</title>
        <authorList>
            <person name="Olsen J.L."/>
            <person name="Rouze P."/>
            <person name="Verhelst B."/>
            <person name="Lin Y.-C."/>
            <person name="Bayer T."/>
            <person name="Collen J."/>
            <person name="Dattolo E."/>
            <person name="De Paoli E."/>
            <person name="Dittami S."/>
            <person name="Maumus F."/>
            <person name="Michel G."/>
            <person name="Kersting A."/>
            <person name="Lauritano C."/>
            <person name="Lohaus R."/>
            <person name="Toepel M."/>
            <person name="Tonon T."/>
            <person name="Vanneste K."/>
            <person name="Amirebrahimi M."/>
            <person name="Brakel J."/>
            <person name="Bostroem C."/>
            <person name="Chovatia M."/>
            <person name="Grimwood J."/>
            <person name="Jenkins J.W."/>
            <person name="Jueterbock A."/>
            <person name="Mraz A."/>
            <person name="Stam W.T."/>
            <person name="Tice H."/>
            <person name="Bornberg-Bauer E."/>
            <person name="Green P.J."/>
            <person name="Pearson G.A."/>
            <person name="Procaccini G."/>
            <person name="Duarte C.M."/>
            <person name="Schmutz J."/>
            <person name="Reusch T.B.H."/>
            <person name="Van de Peer Y."/>
        </authorList>
    </citation>
    <scope>NUCLEOTIDE SEQUENCE [LARGE SCALE GENOMIC DNA]</scope>
    <source>
        <strain evidence="22">cv. Finnish</strain>
    </source>
</reference>
<keyword evidence="16" id="KW-1133">Transmembrane helix</keyword>
<keyword evidence="11" id="KW-0325">Glycoprotein</keyword>
<dbReference type="PANTHER" id="PTHR27002:SF1095">
    <property type="entry name" value="G-TYPE LECTIN S-RECEPTOR-LIKE SERINE_THREONINE-PROTEIN KINASE RKS1"/>
    <property type="match status" value="1"/>
</dbReference>
<evidence type="ECO:0000256" key="6">
    <source>
        <dbReference type="ARBA" id="ARBA00022729"/>
    </source>
</evidence>
<evidence type="ECO:0000256" key="15">
    <source>
        <dbReference type="PROSITE-ProRule" id="PRU10141"/>
    </source>
</evidence>
<evidence type="ECO:0000256" key="9">
    <source>
        <dbReference type="ARBA" id="ARBA00022840"/>
    </source>
</evidence>
<evidence type="ECO:0000313" key="21">
    <source>
        <dbReference type="EMBL" id="KMZ70048.1"/>
    </source>
</evidence>
<gene>
    <name evidence="21" type="ORF">ZOSMA_1G00190</name>
</gene>
<keyword evidence="4" id="KW-0245">EGF-like domain</keyword>
<evidence type="ECO:0000256" key="4">
    <source>
        <dbReference type="ARBA" id="ARBA00022536"/>
    </source>
</evidence>
<dbReference type="Pfam" id="PF00954">
    <property type="entry name" value="S_locus_glycop"/>
    <property type="match status" value="1"/>
</dbReference>
<evidence type="ECO:0000259" key="19">
    <source>
        <dbReference type="PROSITE" id="PS50927"/>
    </source>
</evidence>
<evidence type="ECO:0000256" key="14">
    <source>
        <dbReference type="PIRNR" id="PIRNR000641"/>
    </source>
</evidence>
<feature type="transmembrane region" description="Helical" evidence="16">
    <location>
        <begin position="406"/>
        <end position="427"/>
    </location>
</feature>
<dbReference type="PROSITE" id="PS50927">
    <property type="entry name" value="BULB_LECTIN"/>
    <property type="match status" value="1"/>
</dbReference>
<dbReference type="EMBL" id="LFYR01000729">
    <property type="protein sequence ID" value="KMZ70048.1"/>
    <property type="molecule type" value="Genomic_DNA"/>
</dbReference>
<feature type="chain" id="PRO_5005527829" description="Receptor-like serine/threonine-protein kinase" evidence="17">
    <location>
        <begin position="23"/>
        <end position="778"/>
    </location>
</feature>
<dbReference type="Proteomes" id="UP000036987">
    <property type="component" value="Unassembled WGS sequence"/>
</dbReference>
<evidence type="ECO:0000256" key="8">
    <source>
        <dbReference type="ARBA" id="ARBA00022777"/>
    </source>
</evidence>
<dbReference type="PROSITE" id="PS00107">
    <property type="entry name" value="PROTEIN_KINASE_ATP"/>
    <property type="match status" value="1"/>
</dbReference>
<dbReference type="InterPro" id="IPR011009">
    <property type="entry name" value="Kinase-like_dom_sf"/>
</dbReference>
<dbReference type="GO" id="GO:0006955">
    <property type="term" value="P:immune response"/>
    <property type="evidence" value="ECO:0000318"/>
    <property type="project" value="GO_Central"/>
</dbReference>
<feature type="domain" description="Protein kinase" evidence="18">
    <location>
        <begin position="464"/>
        <end position="736"/>
    </location>
</feature>
<dbReference type="EC" id="2.7.11.1" evidence="14"/>
<dbReference type="Pfam" id="PF08276">
    <property type="entry name" value="PAN_2"/>
    <property type="match status" value="1"/>
</dbReference>
<dbReference type="GO" id="GO:0004674">
    <property type="term" value="F:protein serine/threonine kinase activity"/>
    <property type="evidence" value="ECO:0000318"/>
    <property type="project" value="GO_Central"/>
</dbReference>
<dbReference type="InterPro" id="IPR008271">
    <property type="entry name" value="Ser/Thr_kinase_AS"/>
</dbReference>
<evidence type="ECO:0000256" key="17">
    <source>
        <dbReference type="SAM" id="SignalP"/>
    </source>
</evidence>
<dbReference type="InterPro" id="IPR036426">
    <property type="entry name" value="Bulb-type_lectin_dom_sf"/>
</dbReference>
<dbReference type="GO" id="GO:0007165">
    <property type="term" value="P:signal transduction"/>
    <property type="evidence" value="ECO:0000318"/>
    <property type="project" value="GO_Central"/>
</dbReference>
<dbReference type="PANTHER" id="PTHR27002">
    <property type="entry name" value="RECEPTOR-LIKE SERINE/THREONINE-PROTEIN KINASE SD1-8"/>
    <property type="match status" value="1"/>
</dbReference>
<dbReference type="CDD" id="cd01098">
    <property type="entry name" value="PAN_AP_plant"/>
    <property type="match status" value="1"/>
</dbReference>
<evidence type="ECO:0000256" key="7">
    <source>
        <dbReference type="ARBA" id="ARBA00022741"/>
    </source>
</evidence>
<feature type="binding site" evidence="15">
    <location>
        <position position="492"/>
    </location>
    <ligand>
        <name>ATP</name>
        <dbReference type="ChEBI" id="CHEBI:30616"/>
    </ligand>
</feature>
<keyword evidence="2" id="KW-1003">Cell membrane</keyword>
<name>A0A0K9PLW0_ZOSMR</name>
<dbReference type="Pfam" id="PF01453">
    <property type="entry name" value="B_lectin"/>
    <property type="match status" value="1"/>
</dbReference>